<dbReference type="OrthoDB" id="9807795at2"/>
<dbReference type="PANTHER" id="PTHR48090">
    <property type="entry name" value="UNDECAPRENYL-PHOSPHATE 4-DEOXY-4-FORMAMIDO-L-ARABINOSE TRANSFERASE-RELATED"/>
    <property type="match status" value="1"/>
</dbReference>
<sequence length="323" mass="36095">MPSRAARLSIVIPIFNEEANIEPLRAALAKTISTLGREVEVILVNDGSTDGSAQQLERLAASDSRFKVITFARNCGQTAAMMAGFDAARGDVIVPMDGDLQNDPDDIPRLLAKMDEGFDVVSGWRRDRQDNALLRNLPSRLANRLISWLSGLSLHDYGCTLKAYKADLLRGFRLYGEMHRFIPIYAAWQGGRVVEIPVAHHPRRAGKSKYGLERVFKVVLDLLLVKFLTEYETKPIYVFGGAAVAFFALGFCTGLYSLWLKFFDGITFIQTPLPLLVSLCAITGTMCILMGLLAELMVRIYFESQSKRIYDVKNRINFEAESD</sequence>
<dbReference type="InterPro" id="IPR001173">
    <property type="entry name" value="Glyco_trans_2-like"/>
</dbReference>
<dbReference type="GO" id="GO:0099621">
    <property type="term" value="F:undecaprenyl-phosphate 4-deoxy-4-formamido-L-arabinose transferase activity"/>
    <property type="evidence" value="ECO:0007669"/>
    <property type="project" value="TreeGrafter"/>
</dbReference>
<dbReference type="InterPro" id="IPR050256">
    <property type="entry name" value="Glycosyltransferase_2"/>
</dbReference>
<dbReference type="InterPro" id="IPR029044">
    <property type="entry name" value="Nucleotide-diphossugar_trans"/>
</dbReference>
<evidence type="ECO:0000256" key="1">
    <source>
        <dbReference type="ARBA" id="ARBA00022475"/>
    </source>
</evidence>
<evidence type="ECO:0000256" key="6">
    <source>
        <dbReference type="ARBA" id="ARBA00022989"/>
    </source>
</evidence>
<dbReference type="Proteomes" id="UP000297966">
    <property type="component" value="Unassembled WGS sequence"/>
</dbReference>
<dbReference type="Gene3D" id="3.90.550.10">
    <property type="entry name" value="Spore Coat Polysaccharide Biosynthesis Protein SpsA, Chain A"/>
    <property type="match status" value="1"/>
</dbReference>
<evidence type="ECO:0000256" key="4">
    <source>
        <dbReference type="ARBA" id="ARBA00022692"/>
    </source>
</evidence>
<keyword evidence="6 8" id="KW-1133">Transmembrane helix</keyword>
<keyword evidence="4 8" id="KW-0812">Transmembrane</keyword>
<evidence type="ECO:0000313" key="11">
    <source>
        <dbReference type="Proteomes" id="UP000297966"/>
    </source>
</evidence>
<evidence type="ECO:0000259" key="9">
    <source>
        <dbReference type="Pfam" id="PF00535"/>
    </source>
</evidence>
<dbReference type="CDD" id="cd04187">
    <property type="entry name" value="DPM1_like_bac"/>
    <property type="match status" value="1"/>
</dbReference>
<dbReference type="Pfam" id="PF00535">
    <property type="entry name" value="Glycos_transf_2"/>
    <property type="match status" value="1"/>
</dbReference>
<keyword evidence="5" id="KW-0448">Lipopolysaccharide biosynthesis</keyword>
<gene>
    <name evidence="10" type="ORF">E4K65_14365</name>
</gene>
<evidence type="ECO:0000256" key="2">
    <source>
        <dbReference type="ARBA" id="ARBA00022676"/>
    </source>
</evidence>
<feature type="domain" description="Glycosyltransferase 2-like" evidence="9">
    <location>
        <begin position="9"/>
        <end position="169"/>
    </location>
</feature>
<dbReference type="EMBL" id="SPQT01000006">
    <property type="protein sequence ID" value="TFV48111.1"/>
    <property type="molecule type" value="Genomic_DNA"/>
</dbReference>
<dbReference type="GO" id="GO:0009103">
    <property type="term" value="P:lipopolysaccharide biosynthetic process"/>
    <property type="evidence" value="ECO:0007669"/>
    <property type="project" value="UniProtKB-KW"/>
</dbReference>
<evidence type="ECO:0000256" key="8">
    <source>
        <dbReference type="SAM" id="Phobius"/>
    </source>
</evidence>
<comment type="caution">
    <text evidence="10">The sequence shown here is derived from an EMBL/GenBank/DDBJ whole genome shotgun (WGS) entry which is preliminary data.</text>
</comment>
<proteinExistence type="predicted"/>
<feature type="transmembrane region" description="Helical" evidence="8">
    <location>
        <begin position="236"/>
        <end position="256"/>
    </location>
</feature>
<protein>
    <submittedName>
        <fullName evidence="10">Glycosyltransferase</fullName>
    </submittedName>
</protein>
<keyword evidence="2" id="KW-0328">Glycosyltransferase</keyword>
<keyword evidence="1" id="KW-1003">Cell membrane</keyword>
<keyword evidence="7 8" id="KW-0472">Membrane</keyword>
<reference evidence="10 11" key="1">
    <citation type="submission" date="2019-03" db="EMBL/GenBank/DDBJ databases">
        <title>Bradyrhizobium diversity isolated from nodules of Chamaecrista fasciculata.</title>
        <authorList>
            <person name="Klepa M.S."/>
            <person name="Urquiaga M.O."/>
            <person name="Hungria M."/>
            <person name="Delamuta J.R."/>
        </authorList>
    </citation>
    <scope>NUCLEOTIDE SEQUENCE [LARGE SCALE GENOMIC DNA]</scope>
    <source>
        <strain evidence="10 11">CNPSo 3448</strain>
    </source>
</reference>
<evidence type="ECO:0000256" key="5">
    <source>
        <dbReference type="ARBA" id="ARBA00022985"/>
    </source>
</evidence>
<accession>A0A4Y9LZA8</accession>
<dbReference type="GO" id="GO:0005886">
    <property type="term" value="C:plasma membrane"/>
    <property type="evidence" value="ECO:0007669"/>
    <property type="project" value="TreeGrafter"/>
</dbReference>
<keyword evidence="11" id="KW-1185">Reference proteome</keyword>
<dbReference type="AlphaFoldDB" id="A0A4Y9LZA8"/>
<evidence type="ECO:0000256" key="7">
    <source>
        <dbReference type="ARBA" id="ARBA00023136"/>
    </source>
</evidence>
<dbReference type="PANTHER" id="PTHR48090:SF3">
    <property type="entry name" value="UNDECAPRENYL-PHOSPHATE 4-DEOXY-4-FORMAMIDO-L-ARABINOSE TRANSFERASE"/>
    <property type="match status" value="1"/>
</dbReference>
<evidence type="ECO:0000256" key="3">
    <source>
        <dbReference type="ARBA" id="ARBA00022679"/>
    </source>
</evidence>
<name>A0A4Y9LZA8_9BRAD</name>
<evidence type="ECO:0000313" key="10">
    <source>
        <dbReference type="EMBL" id="TFV48111.1"/>
    </source>
</evidence>
<dbReference type="SUPFAM" id="SSF53448">
    <property type="entry name" value="Nucleotide-diphospho-sugar transferases"/>
    <property type="match status" value="1"/>
</dbReference>
<keyword evidence="3 10" id="KW-0808">Transferase</keyword>
<feature type="transmembrane region" description="Helical" evidence="8">
    <location>
        <begin position="276"/>
        <end position="298"/>
    </location>
</feature>
<organism evidence="10 11">
    <name type="scientific">Bradyrhizobium niftali</name>
    <dbReference type="NCBI Taxonomy" id="2560055"/>
    <lineage>
        <taxon>Bacteria</taxon>
        <taxon>Pseudomonadati</taxon>
        <taxon>Pseudomonadota</taxon>
        <taxon>Alphaproteobacteria</taxon>
        <taxon>Hyphomicrobiales</taxon>
        <taxon>Nitrobacteraceae</taxon>
        <taxon>Bradyrhizobium</taxon>
    </lineage>
</organism>